<comment type="subcellular location">
    <subcellularLocation>
        <location evidence="2">Virion</location>
    </subcellularLocation>
</comment>
<evidence type="ECO:0000256" key="7">
    <source>
        <dbReference type="ARBA" id="ARBA00022950"/>
    </source>
</evidence>
<feature type="region of interest" description="Disordered" evidence="11">
    <location>
        <begin position="491"/>
        <end position="520"/>
    </location>
</feature>
<dbReference type="GO" id="GO:0044423">
    <property type="term" value="C:virion component"/>
    <property type="evidence" value="ECO:0007669"/>
    <property type="project" value="UniProtKB-KW"/>
</dbReference>
<organism evidence="12 13">
    <name type="scientific">uncultured phage_MedDCM-OCT-S28-C3</name>
    <dbReference type="NCBI Taxonomy" id="2740802"/>
    <lineage>
        <taxon>Viruses</taxon>
        <taxon>Duplodnaviria</taxon>
        <taxon>Heunggongvirae</taxon>
        <taxon>Uroviricota</taxon>
        <taxon>Caudoviricetes</taxon>
        <taxon>Autographivirales</taxon>
        <taxon>Pedosvirus</taxon>
        <taxon>Pedosvirus S28C3</taxon>
    </lineage>
</organism>
<evidence type="ECO:0000256" key="6">
    <source>
        <dbReference type="ARBA" id="ARBA00022844"/>
    </source>
</evidence>
<reference evidence="12 13" key="1">
    <citation type="journal article" date="2013" name="PLoS Genet.">
        <title>Expanding the Marine Virosphere Using Metagenomics.</title>
        <authorList>
            <person name="Mizuno C.M."/>
            <person name="Rodriguez-Valera F."/>
            <person name="Kimes N.E."/>
            <person name="Ghai R."/>
        </authorList>
    </citation>
    <scope>NUCLEOTIDE SEQUENCE [LARGE SCALE GENOMIC DNA]</scope>
    <source>
        <strain evidence="12">UvMED-CGR-U-MedDCM-OCT-S28-C3</strain>
    </source>
</reference>
<keyword evidence="9" id="KW-0231">Viral genome packaging</keyword>
<keyword evidence="3" id="KW-1244">Viral short tail ejection system</keyword>
<protein>
    <submittedName>
        <fullName evidence="12">Head-tail connector protein</fullName>
    </submittedName>
</protein>
<accession>A0A6S4P7P7</accession>
<dbReference type="InterPro" id="IPR020991">
    <property type="entry name" value="Connector_podovirus"/>
</dbReference>
<dbReference type="KEGG" id="vg:55412167"/>
<proteinExistence type="predicted"/>
<keyword evidence="8" id="KW-1171">Viral genome ejection through host cell envelope</keyword>
<evidence type="ECO:0000256" key="2">
    <source>
        <dbReference type="ARBA" id="ARBA00004328"/>
    </source>
</evidence>
<dbReference type="Proteomes" id="UP000505087">
    <property type="component" value="Segment"/>
</dbReference>
<evidence type="ECO:0000256" key="1">
    <source>
        <dbReference type="ARBA" id="ARBA00003421"/>
    </source>
</evidence>
<keyword evidence="10" id="KW-1160">Virus entry into host cell</keyword>
<dbReference type="EMBL" id="AP013539">
    <property type="protein sequence ID" value="BAQ94041.1"/>
    <property type="molecule type" value="Genomic_DNA"/>
</dbReference>
<dbReference type="Pfam" id="PF12236">
    <property type="entry name" value="Head-tail_con"/>
    <property type="match status" value="1"/>
</dbReference>
<keyword evidence="6" id="KW-0946">Virion</keyword>
<evidence type="ECO:0000256" key="10">
    <source>
        <dbReference type="ARBA" id="ARBA00023296"/>
    </source>
</evidence>
<evidence type="ECO:0000256" key="9">
    <source>
        <dbReference type="ARBA" id="ARBA00023219"/>
    </source>
</evidence>
<evidence type="ECO:0000313" key="12">
    <source>
        <dbReference type="EMBL" id="BAQ94041.1"/>
    </source>
</evidence>
<keyword evidence="7" id="KW-0118">Viral capsid assembly</keyword>
<evidence type="ECO:0000256" key="5">
    <source>
        <dbReference type="ARBA" id="ARBA00022612"/>
    </source>
</evidence>
<dbReference type="GO" id="GO:0099002">
    <property type="term" value="P:symbiont genome ejection through host cell envelope, short tail mechanism"/>
    <property type="evidence" value="ECO:0007669"/>
    <property type="project" value="UniProtKB-KW"/>
</dbReference>
<evidence type="ECO:0000256" key="4">
    <source>
        <dbReference type="ARBA" id="ARBA00022595"/>
    </source>
</evidence>
<dbReference type="RefSeq" id="YP_009778099.1">
    <property type="nucleotide sequence ID" value="NC_047710.1"/>
</dbReference>
<evidence type="ECO:0000256" key="11">
    <source>
        <dbReference type="SAM" id="MobiDB-lite"/>
    </source>
</evidence>
<sequence>MSARTRYDYLASDRSQFLEEARQASELTLPYLIRGHEEYTMGMKQLKTPYQSVGAKGCVTLASKLMLALLPVQTSFFKLQLDESQLGQDFGPQIKSELDLSFAKIERIILESIAASDDRVAVHQALLHLVVSGNALVYMSKYGLKVYPLNRYVVDRDGNGQVVEIITKERISKRILQDQLPPDFFADTKSVSEDGQYNDDMDVYTHVKRDNNRFMWHQEVGDKIIKGSQGKSPVDNTPWIPLRFNTVDGESYGRGRVGQFIGDLKSLEGLSQALVEGSAAAAKVVFTVSPSSTTKPSTLAAAGNGAIIQGRPDDVGVVQVGKTADFRTAFEMTQILERRLSEAFLILNVRQSERTTAEEVRMTQMELEQQLGGLFSLLTVDFLVPYLNRKLSEAQRKGEIPRIPKDIVKPTIVAGVNALGRGQDRESLGSFLTTLAQTIGPESIAQFINTDEVIKRLAAAQGIDVLNLVRSMEEVQQEQQAAMQQQMQLEQQKLEVDAMKTPMMDPTKNPELAQEQPPTQ</sequence>
<name>A0A6S4P7P7_9CAUD</name>
<evidence type="ECO:0000256" key="3">
    <source>
        <dbReference type="ARBA" id="ARBA00022470"/>
    </source>
</evidence>
<keyword evidence="5" id="KW-1188">Viral release from host cell</keyword>
<keyword evidence="13" id="KW-1185">Reference proteome</keyword>
<evidence type="ECO:0000256" key="8">
    <source>
        <dbReference type="ARBA" id="ARBA00023009"/>
    </source>
</evidence>
<dbReference type="GeneID" id="55412167"/>
<evidence type="ECO:0000313" key="13">
    <source>
        <dbReference type="Proteomes" id="UP000505087"/>
    </source>
</evidence>
<keyword evidence="4" id="KW-1162">Viral penetration into host cytoplasm</keyword>
<comment type="function">
    <text evidence="1">Forms the portal vertex of the capsid. This portal plays critical roles in head assembly, genome packaging, neck/tail attachment, and genome ejection. The portal protein multimerizes as a single ring-shaped homododecamer arranged around a central channel.</text>
</comment>